<comment type="caution">
    <text evidence="1">The sequence shown here is derived from an EMBL/GenBank/DDBJ whole genome shotgun (WGS) entry which is preliminary data.</text>
</comment>
<organism evidence="1 2">
    <name type="scientific">Lecanicillium saksenae</name>
    <dbReference type="NCBI Taxonomy" id="468837"/>
    <lineage>
        <taxon>Eukaryota</taxon>
        <taxon>Fungi</taxon>
        <taxon>Dikarya</taxon>
        <taxon>Ascomycota</taxon>
        <taxon>Pezizomycotina</taxon>
        <taxon>Sordariomycetes</taxon>
        <taxon>Hypocreomycetidae</taxon>
        <taxon>Hypocreales</taxon>
        <taxon>Cordycipitaceae</taxon>
        <taxon>Lecanicillium</taxon>
    </lineage>
</organism>
<accession>A0ACC1QRB4</accession>
<dbReference type="Proteomes" id="UP001148737">
    <property type="component" value="Unassembled WGS sequence"/>
</dbReference>
<keyword evidence="2" id="KW-1185">Reference proteome</keyword>
<evidence type="ECO:0000313" key="1">
    <source>
        <dbReference type="EMBL" id="KAJ3485724.1"/>
    </source>
</evidence>
<name>A0ACC1QRB4_9HYPO</name>
<dbReference type="EMBL" id="JANAKD010000943">
    <property type="protein sequence ID" value="KAJ3485724.1"/>
    <property type="molecule type" value="Genomic_DNA"/>
</dbReference>
<gene>
    <name evidence="1" type="ORF">NLG97_g6755</name>
</gene>
<evidence type="ECO:0000313" key="2">
    <source>
        <dbReference type="Proteomes" id="UP001148737"/>
    </source>
</evidence>
<sequence>MFRPGRPPSRLFVTSVGGATLRKRHRATSRTTLLPTNRIAPRTAGLMKTPMASSTTTAVAFPDVALVSENDYDVIGQARQLSAGTSMAWSVFASIINLVNEDRLKANKSVVGFINYGLYQMAADPKLKALNDITTGEQSNGSDNYGTKGFSAVPGWDPVAGPGSPNYHPGMISS</sequence>
<reference evidence="1" key="1">
    <citation type="submission" date="2022-07" db="EMBL/GenBank/DDBJ databases">
        <title>Genome Sequence of Lecanicillium saksenae.</title>
        <authorList>
            <person name="Buettner E."/>
        </authorList>
    </citation>
    <scope>NUCLEOTIDE SEQUENCE</scope>
    <source>
        <strain evidence="1">VT-O1</strain>
    </source>
</reference>
<proteinExistence type="predicted"/>
<protein>
    <submittedName>
        <fullName evidence="1">Uncharacterized protein</fullName>
    </submittedName>
</protein>